<dbReference type="Gene3D" id="1.10.10.540">
    <property type="entry name" value="XPC-binding domain"/>
    <property type="match status" value="1"/>
</dbReference>
<keyword evidence="5" id="KW-0963">Cytoplasm</keyword>
<evidence type="ECO:0000259" key="8">
    <source>
        <dbReference type="PROSITE" id="PS50053"/>
    </source>
</evidence>
<comment type="similarity">
    <text evidence="5">Belongs to the RAD23 family.</text>
</comment>
<dbReference type="RefSeq" id="XP_007766787.1">
    <property type="nucleotide sequence ID" value="XM_007768597.1"/>
</dbReference>
<dbReference type="PRINTS" id="PR01839">
    <property type="entry name" value="RAD23PROTEIN"/>
</dbReference>
<evidence type="ECO:0000256" key="6">
    <source>
        <dbReference type="SAM" id="MobiDB-lite"/>
    </source>
</evidence>
<dbReference type="AlphaFoldDB" id="A0A5M3MV02"/>
<dbReference type="OMA" id="PHMLEPI"/>
<dbReference type="Pfam" id="PF09280">
    <property type="entry name" value="XPC-binding"/>
    <property type="match status" value="1"/>
</dbReference>
<dbReference type="FunFam" id="1.10.8.10:FF:000003">
    <property type="entry name" value="UV excision repair protein RAD23 homolog"/>
    <property type="match status" value="1"/>
</dbReference>
<dbReference type="Gene3D" id="3.10.20.90">
    <property type="entry name" value="Phosphatidylinositol 3-kinase Catalytic Subunit, Chain A, domain 1"/>
    <property type="match status" value="1"/>
</dbReference>
<dbReference type="GO" id="GO:0003684">
    <property type="term" value="F:damaged DNA binding"/>
    <property type="evidence" value="ECO:0007669"/>
    <property type="project" value="UniProtKB-UniRule"/>
</dbReference>
<dbReference type="SMART" id="SM00727">
    <property type="entry name" value="STI1"/>
    <property type="match status" value="1"/>
</dbReference>
<dbReference type="GO" id="GO:0005829">
    <property type="term" value="C:cytosol"/>
    <property type="evidence" value="ECO:0007669"/>
    <property type="project" value="TreeGrafter"/>
</dbReference>
<feature type="region of interest" description="Disordered" evidence="6">
    <location>
        <begin position="198"/>
        <end position="236"/>
    </location>
</feature>
<evidence type="ECO:0000256" key="2">
    <source>
        <dbReference type="ARBA" id="ARBA00022763"/>
    </source>
</evidence>
<dbReference type="InterPro" id="IPR006636">
    <property type="entry name" value="STI1_HS-bd"/>
</dbReference>
<feature type="compositionally biased region" description="Pro residues" evidence="6">
    <location>
        <begin position="97"/>
        <end position="109"/>
    </location>
</feature>
<dbReference type="GO" id="GO:0006289">
    <property type="term" value="P:nucleotide-excision repair"/>
    <property type="evidence" value="ECO:0007669"/>
    <property type="project" value="UniProtKB-UniRule"/>
</dbReference>
<dbReference type="Pfam" id="PF00240">
    <property type="entry name" value="ubiquitin"/>
    <property type="match status" value="1"/>
</dbReference>
<dbReference type="GO" id="GO:0043161">
    <property type="term" value="P:proteasome-mediated ubiquitin-dependent protein catabolic process"/>
    <property type="evidence" value="ECO:0007669"/>
    <property type="project" value="UniProtKB-UniRule"/>
</dbReference>
<keyword evidence="4 5" id="KW-0539">Nucleus</keyword>
<dbReference type="InterPro" id="IPR015360">
    <property type="entry name" value="XPC-bd"/>
</dbReference>
<sequence length="424" mass="43090">MKITVKTLQQKVFTIDAEPSNSVQELKEKISKEQGHDVSSQKLIYSGKVLADTKSVAECEIKEKDFLVLMVAKPKPSFAPPPAPVAAPAPAAQPEAPSAPSPAPAPSAPAPADAPAVPSAPSPAPAAAPTGGDAPTQPSNNDGFLTGAALNATVQNIMEMGFEREQVQRALRASYNNPERAVEYLFNGIPANIEAEQAQAAAARSSPPAAQGGQAAAPAAQPAAQQPAAPAPQSSAPQNLFQLAQQQQQGGGGGGGLRGGPGAGGLSGLGGAAGLGGLGGLGGAAGGEEGAAVDIEALRNHPQIQQLRELVQSNPGLIQPLVQQLAAQNPELAQAFMQNPFALANILGVDDEEGLAGMEGGGDLPPGAHVVQVTPEERAAIERLEGLGFPRQAAIEAYFACDKNEELAANYLFEGGFDDDQGHE</sequence>
<evidence type="ECO:0000313" key="9">
    <source>
        <dbReference type="EMBL" id="EIW82827.1"/>
    </source>
</evidence>
<dbReference type="PANTHER" id="PTHR10621:SF0">
    <property type="entry name" value="UV EXCISION REPAIR PROTEIN RAD23"/>
    <property type="match status" value="1"/>
</dbReference>
<evidence type="ECO:0000256" key="1">
    <source>
        <dbReference type="ARBA" id="ARBA00022737"/>
    </source>
</evidence>
<dbReference type="InterPro" id="IPR015940">
    <property type="entry name" value="UBA"/>
</dbReference>
<organism evidence="9 10">
    <name type="scientific">Coniophora puteana (strain RWD-64-598)</name>
    <name type="common">Brown rot fungus</name>
    <dbReference type="NCBI Taxonomy" id="741705"/>
    <lineage>
        <taxon>Eukaryota</taxon>
        <taxon>Fungi</taxon>
        <taxon>Dikarya</taxon>
        <taxon>Basidiomycota</taxon>
        <taxon>Agaricomycotina</taxon>
        <taxon>Agaricomycetes</taxon>
        <taxon>Agaricomycetidae</taxon>
        <taxon>Boletales</taxon>
        <taxon>Coniophorineae</taxon>
        <taxon>Coniophoraceae</taxon>
        <taxon>Coniophora</taxon>
    </lineage>
</organism>
<proteinExistence type="inferred from homology"/>
<dbReference type="GO" id="GO:0005654">
    <property type="term" value="C:nucleoplasm"/>
    <property type="evidence" value="ECO:0007669"/>
    <property type="project" value="TreeGrafter"/>
</dbReference>
<evidence type="ECO:0000256" key="3">
    <source>
        <dbReference type="ARBA" id="ARBA00023204"/>
    </source>
</evidence>
<dbReference type="PROSITE" id="PS50030">
    <property type="entry name" value="UBA"/>
    <property type="match status" value="2"/>
</dbReference>
<dbReference type="GO" id="GO:0070628">
    <property type="term" value="F:proteasome binding"/>
    <property type="evidence" value="ECO:0007669"/>
    <property type="project" value="TreeGrafter"/>
</dbReference>
<dbReference type="InterPro" id="IPR029071">
    <property type="entry name" value="Ubiquitin-like_domsf"/>
</dbReference>
<evidence type="ECO:0000313" key="10">
    <source>
        <dbReference type="Proteomes" id="UP000053558"/>
    </source>
</evidence>
<dbReference type="SMART" id="SM00165">
    <property type="entry name" value="UBA"/>
    <property type="match status" value="2"/>
</dbReference>
<dbReference type="SUPFAM" id="SSF54236">
    <property type="entry name" value="Ubiquitin-like"/>
    <property type="match status" value="1"/>
</dbReference>
<dbReference type="SMART" id="SM00213">
    <property type="entry name" value="UBQ"/>
    <property type="match status" value="1"/>
</dbReference>
<dbReference type="InterPro" id="IPR036353">
    <property type="entry name" value="XPC-bd_sf"/>
</dbReference>
<dbReference type="Pfam" id="PF00627">
    <property type="entry name" value="UBA"/>
    <property type="match status" value="2"/>
</dbReference>
<dbReference type="Gene3D" id="1.10.8.10">
    <property type="entry name" value="DNA helicase RuvA subunit, C-terminal domain"/>
    <property type="match status" value="2"/>
</dbReference>
<comment type="caution">
    <text evidence="9">The sequence shown here is derived from an EMBL/GenBank/DDBJ whole genome shotgun (WGS) entry which is preliminary data.</text>
</comment>
<feature type="domain" description="UBA" evidence="7">
    <location>
        <begin position="138"/>
        <end position="188"/>
    </location>
</feature>
<dbReference type="GO" id="GO:0043130">
    <property type="term" value="F:ubiquitin binding"/>
    <property type="evidence" value="ECO:0007669"/>
    <property type="project" value="UniProtKB-UniRule"/>
</dbReference>
<dbReference type="SUPFAM" id="SSF46934">
    <property type="entry name" value="UBA-like"/>
    <property type="match status" value="2"/>
</dbReference>
<dbReference type="PROSITE" id="PS50053">
    <property type="entry name" value="UBIQUITIN_2"/>
    <property type="match status" value="1"/>
</dbReference>
<feature type="compositionally biased region" description="Pro residues" evidence="6">
    <location>
        <begin position="78"/>
        <end position="87"/>
    </location>
</feature>
<keyword evidence="1" id="KW-0677">Repeat</keyword>
<dbReference type="KEGG" id="cput:CONPUDRAFT_163894"/>
<keyword evidence="10" id="KW-1185">Reference proteome</keyword>
<comment type="subcellular location">
    <subcellularLocation>
        <location evidence="5">Nucleus</location>
    </subcellularLocation>
    <subcellularLocation>
        <location evidence="5">Cytoplasm</location>
    </subcellularLocation>
</comment>
<dbReference type="OrthoDB" id="419317at2759"/>
<dbReference type="GeneID" id="19205024"/>
<dbReference type="FunFam" id="3.10.20.90:FF:000254">
    <property type="entry name" value="UV excision repair protein Rad23"/>
    <property type="match status" value="1"/>
</dbReference>
<dbReference type="FunFam" id="1.10.8.10:FF:000002">
    <property type="entry name" value="UV excision repair protein RAD23 homolog"/>
    <property type="match status" value="1"/>
</dbReference>
<dbReference type="InterPro" id="IPR009060">
    <property type="entry name" value="UBA-like_sf"/>
</dbReference>
<dbReference type="SUPFAM" id="SSF101238">
    <property type="entry name" value="XPC-binding domain"/>
    <property type="match status" value="1"/>
</dbReference>
<dbReference type="InterPro" id="IPR004806">
    <property type="entry name" value="Rad23"/>
</dbReference>
<evidence type="ECO:0000256" key="4">
    <source>
        <dbReference type="ARBA" id="ARBA00023242"/>
    </source>
</evidence>
<dbReference type="Proteomes" id="UP000053558">
    <property type="component" value="Unassembled WGS sequence"/>
</dbReference>
<dbReference type="EMBL" id="JH711576">
    <property type="protein sequence ID" value="EIW82827.1"/>
    <property type="molecule type" value="Genomic_DNA"/>
</dbReference>
<feature type="domain" description="Ubiquitin-like" evidence="8">
    <location>
        <begin position="1"/>
        <end position="76"/>
    </location>
</feature>
<evidence type="ECO:0000259" key="7">
    <source>
        <dbReference type="PROSITE" id="PS50030"/>
    </source>
</evidence>
<feature type="region of interest" description="Disordered" evidence="6">
    <location>
        <begin position="78"/>
        <end position="145"/>
    </location>
</feature>
<protein>
    <recommendedName>
        <fullName evidence="5">UV excision repair protein RAD23</fullName>
    </recommendedName>
</protein>
<evidence type="ECO:0000256" key="5">
    <source>
        <dbReference type="RuleBase" id="RU367049"/>
    </source>
</evidence>
<dbReference type="PANTHER" id="PTHR10621">
    <property type="entry name" value="UV EXCISION REPAIR PROTEIN RAD23"/>
    <property type="match status" value="1"/>
</dbReference>
<reference evidence="10" key="1">
    <citation type="journal article" date="2012" name="Science">
        <title>The Paleozoic origin of enzymatic lignin decomposition reconstructed from 31 fungal genomes.</title>
        <authorList>
            <person name="Floudas D."/>
            <person name="Binder M."/>
            <person name="Riley R."/>
            <person name="Barry K."/>
            <person name="Blanchette R.A."/>
            <person name="Henrissat B."/>
            <person name="Martinez A.T."/>
            <person name="Otillar R."/>
            <person name="Spatafora J.W."/>
            <person name="Yadav J.S."/>
            <person name="Aerts A."/>
            <person name="Benoit I."/>
            <person name="Boyd A."/>
            <person name="Carlson A."/>
            <person name="Copeland A."/>
            <person name="Coutinho P.M."/>
            <person name="de Vries R.P."/>
            <person name="Ferreira P."/>
            <person name="Findley K."/>
            <person name="Foster B."/>
            <person name="Gaskell J."/>
            <person name="Glotzer D."/>
            <person name="Gorecki P."/>
            <person name="Heitman J."/>
            <person name="Hesse C."/>
            <person name="Hori C."/>
            <person name="Igarashi K."/>
            <person name="Jurgens J.A."/>
            <person name="Kallen N."/>
            <person name="Kersten P."/>
            <person name="Kohler A."/>
            <person name="Kuees U."/>
            <person name="Kumar T.K.A."/>
            <person name="Kuo A."/>
            <person name="LaButti K."/>
            <person name="Larrondo L.F."/>
            <person name="Lindquist E."/>
            <person name="Ling A."/>
            <person name="Lombard V."/>
            <person name="Lucas S."/>
            <person name="Lundell T."/>
            <person name="Martin R."/>
            <person name="McLaughlin D.J."/>
            <person name="Morgenstern I."/>
            <person name="Morin E."/>
            <person name="Murat C."/>
            <person name="Nagy L.G."/>
            <person name="Nolan M."/>
            <person name="Ohm R.A."/>
            <person name="Patyshakuliyeva A."/>
            <person name="Rokas A."/>
            <person name="Ruiz-Duenas F.J."/>
            <person name="Sabat G."/>
            <person name="Salamov A."/>
            <person name="Samejima M."/>
            <person name="Schmutz J."/>
            <person name="Slot J.C."/>
            <person name="St John F."/>
            <person name="Stenlid J."/>
            <person name="Sun H."/>
            <person name="Sun S."/>
            <person name="Syed K."/>
            <person name="Tsang A."/>
            <person name="Wiebenga A."/>
            <person name="Young D."/>
            <person name="Pisabarro A."/>
            <person name="Eastwood D.C."/>
            <person name="Martin F."/>
            <person name="Cullen D."/>
            <person name="Grigoriev I.V."/>
            <person name="Hibbett D.S."/>
        </authorList>
    </citation>
    <scope>NUCLEOTIDE SEQUENCE [LARGE SCALE GENOMIC DNA]</scope>
    <source>
        <strain evidence="10">RWD-64-598 SS2</strain>
    </source>
</reference>
<gene>
    <name evidence="9" type="ORF">CONPUDRAFT_163894</name>
</gene>
<dbReference type="NCBIfam" id="TIGR00601">
    <property type="entry name" value="rad23"/>
    <property type="match status" value="1"/>
</dbReference>
<keyword evidence="3 5" id="KW-0234">DNA repair</keyword>
<comment type="function">
    <text evidence="5">Multiubiquitin chain receptor involved in modulation of proteasomal degradation. Involved in nucleotide excision repair.</text>
</comment>
<dbReference type="InterPro" id="IPR000626">
    <property type="entry name" value="Ubiquitin-like_dom"/>
</dbReference>
<accession>A0A5M3MV02</accession>
<name>A0A5M3MV02_CONPW</name>
<dbReference type="CDD" id="cd01805">
    <property type="entry name" value="Ubl_Rad23"/>
    <property type="match status" value="1"/>
</dbReference>
<feature type="domain" description="UBA" evidence="7">
    <location>
        <begin position="374"/>
        <end position="415"/>
    </location>
</feature>
<dbReference type="GO" id="GO:0031593">
    <property type="term" value="F:polyubiquitin modification-dependent protein binding"/>
    <property type="evidence" value="ECO:0007669"/>
    <property type="project" value="UniProtKB-UniRule"/>
</dbReference>
<keyword evidence="2 5" id="KW-0227">DNA damage</keyword>
<dbReference type="CDD" id="cd14281">
    <property type="entry name" value="UBA2_Rad23_like"/>
    <property type="match status" value="1"/>
</dbReference>